<dbReference type="InterPro" id="IPR013785">
    <property type="entry name" value="Aldolase_TIM"/>
</dbReference>
<dbReference type="PANTHER" id="PTHR37418:SF2">
    <property type="entry name" value="3-KETO-5-AMINOHEXANOATE CLEAVAGE ENZYME"/>
    <property type="match status" value="1"/>
</dbReference>
<reference evidence="5 6" key="1">
    <citation type="journal article" date="2014" name="Genome Announc.">
        <title>Complete Genome Sequence of the Model Rhizosphere Strain Azospirillum brasilense Az39, Successfully Applied in Agriculture.</title>
        <authorList>
            <person name="Rivera D."/>
            <person name="Revale S."/>
            <person name="Molina R."/>
            <person name="Gualpa J."/>
            <person name="Puente M."/>
            <person name="Maroniche G."/>
            <person name="Paris G."/>
            <person name="Baker D."/>
            <person name="Clavijo B."/>
            <person name="McLay K."/>
            <person name="Spaepen S."/>
            <person name="Perticari A."/>
            <person name="Vazquez M."/>
            <person name="Wisniewski-Dye F."/>
            <person name="Watkins C."/>
            <person name="Martinez-Abarca F."/>
            <person name="Vanderleyden J."/>
            <person name="Cassan F."/>
        </authorList>
    </citation>
    <scope>NUCLEOTIDE SEQUENCE [LARGE SCALE GENOMIC DNA]</scope>
    <source>
        <strain evidence="5 6">Az39</strain>
        <plasmid evidence="5">AbAZ39_p2</plasmid>
    </source>
</reference>
<geneLocation type="plasmid" evidence="5 6">
    <name>AbAZ39_p2</name>
</geneLocation>
<evidence type="ECO:0000256" key="3">
    <source>
        <dbReference type="ARBA" id="ARBA00022723"/>
    </source>
</evidence>
<name>A0A060DVK3_9PROT</name>
<evidence type="ECO:0000313" key="5">
    <source>
        <dbReference type="EMBL" id="AIB14904.1"/>
    </source>
</evidence>
<dbReference type="GO" id="GO:0043720">
    <property type="term" value="F:3-keto-5-aminohexanoate cleavage activity"/>
    <property type="evidence" value="ECO:0007669"/>
    <property type="project" value="InterPro"/>
</dbReference>
<dbReference type="InterPro" id="IPR008567">
    <property type="entry name" value="BKACE"/>
</dbReference>
<comment type="cofactor">
    <cofactor evidence="1">
        <name>Zn(2+)</name>
        <dbReference type="ChEBI" id="CHEBI:29105"/>
    </cofactor>
</comment>
<proteinExistence type="predicted"/>
<evidence type="ECO:0000256" key="1">
    <source>
        <dbReference type="ARBA" id="ARBA00001947"/>
    </source>
</evidence>
<keyword evidence="3" id="KW-0479">Metal-binding</keyword>
<dbReference type="GO" id="GO:0046872">
    <property type="term" value="F:metal ion binding"/>
    <property type="evidence" value="ECO:0007669"/>
    <property type="project" value="UniProtKB-KW"/>
</dbReference>
<evidence type="ECO:0000313" key="6">
    <source>
        <dbReference type="Proteomes" id="UP000027186"/>
    </source>
</evidence>
<gene>
    <name evidence="5" type="ORF">ABAZ39_23720</name>
</gene>
<dbReference type="Proteomes" id="UP000027186">
    <property type="component" value="Plasmid AbAZ39_p2"/>
</dbReference>
<keyword evidence="5" id="KW-0614">Plasmid</keyword>
<dbReference type="Gene3D" id="3.20.20.70">
    <property type="entry name" value="Aldolase class I"/>
    <property type="match status" value="1"/>
</dbReference>
<evidence type="ECO:0000256" key="2">
    <source>
        <dbReference type="ARBA" id="ARBA00022679"/>
    </source>
</evidence>
<protein>
    <recommendedName>
        <fullName evidence="7">3-keto-5-aminohexanoate cleavage protein</fullName>
    </recommendedName>
</protein>
<accession>A0A060DVK3</accession>
<evidence type="ECO:0000256" key="4">
    <source>
        <dbReference type="ARBA" id="ARBA00022833"/>
    </source>
</evidence>
<dbReference type="PANTHER" id="PTHR37418">
    <property type="entry name" value="3-KETO-5-AMINOHEXANOATE CLEAVAGE ENZYME-RELATED"/>
    <property type="match status" value="1"/>
</dbReference>
<sequence>MTTPKKSARKVIITCAVTGSIHTPSMSPHLPVTPDQIAAEAIAAVEAGAAIVHLHARDPDTGRPTQDPELFQRFLPRIKQATKAVVNITTGGSAAMTVEDRLRPAAQFQPEVASLNMGSMNFGLFPMLNRFSVFQHDWERTYLENSRDLVFKNTFKDIEHILKTCSGNGTRFEFECYDISHLYTLAHFLDRKLVTPPLFVQSVFGILGGIGPHPEDVMHMKRTADRLFGDQYVWSVLGAGRNQMPIATQSLALGGNVRVGLEDNLWAGPGRLATSNAEQVAMVRKLIEGLALEVATPDEARAMLSLKGGDAVTF</sequence>
<dbReference type="EMBL" id="CP007795">
    <property type="protein sequence ID" value="AIB14904.1"/>
    <property type="molecule type" value="Genomic_DNA"/>
</dbReference>
<keyword evidence="4" id="KW-0862">Zinc</keyword>
<dbReference type="RefSeq" id="WP_040136154.1">
    <property type="nucleotide sequence ID" value="NZ_CP007795.1"/>
</dbReference>
<evidence type="ECO:0008006" key="7">
    <source>
        <dbReference type="Google" id="ProtNLM"/>
    </source>
</evidence>
<keyword evidence="2" id="KW-0808">Transferase</keyword>
<dbReference type="AlphaFoldDB" id="A0A060DVK3"/>
<organism evidence="5 6">
    <name type="scientific">Azospirillum argentinense</name>
    <dbReference type="NCBI Taxonomy" id="2970906"/>
    <lineage>
        <taxon>Bacteria</taxon>
        <taxon>Pseudomonadati</taxon>
        <taxon>Pseudomonadota</taxon>
        <taxon>Alphaproteobacteria</taxon>
        <taxon>Rhodospirillales</taxon>
        <taxon>Azospirillaceae</taxon>
        <taxon>Azospirillum</taxon>
    </lineage>
</organism>
<dbReference type="Pfam" id="PF05853">
    <property type="entry name" value="BKACE"/>
    <property type="match status" value="1"/>
</dbReference>
<dbReference type="KEGG" id="abq:ABAZ39_23720"/>